<dbReference type="InterPro" id="IPR036928">
    <property type="entry name" value="AS_sf"/>
</dbReference>
<evidence type="ECO:0000259" key="1">
    <source>
        <dbReference type="Pfam" id="PF01425"/>
    </source>
</evidence>
<dbReference type="InterPro" id="IPR023631">
    <property type="entry name" value="Amidase_dom"/>
</dbReference>
<reference evidence="2 3" key="1">
    <citation type="journal article" date="2021" name="Microorganisms">
        <title>Acidisoma silvae sp. nov. and Acidisomacellulosilytica sp. nov., Two Acidophilic Bacteria Isolated from Decaying Wood, Hydrolyzing Cellulose and Producing Poly-3-hydroxybutyrate.</title>
        <authorList>
            <person name="Mieszkin S."/>
            <person name="Pouder E."/>
            <person name="Uroz S."/>
            <person name="Simon-Colin C."/>
            <person name="Alain K."/>
        </authorList>
    </citation>
    <scope>NUCLEOTIDE SEQUENCE [LARGE SCALE GENOMIC DNA]</scope>
    <source>
        <strain evidence="2 3">HW T5.17</strain>
    </source>
</reference>
<dbReference type="Gene3D" id="1.10.20.60">
    <property type="entry name" value="Glu-tRNAGln amidotransferase C subunit, N-terminal domain"/>
    <property type="match status" value="1"/>
</dbReference>
<comment type="caution">
    <text evidence="2">The sequence shown here is derived from an EMBL/GenBank/DDBJ whole genome shotgun (WGS) entry which is preliminary data.</text>
</comment>
<dbReference type="PROSITE" id="PS00571">
    <property type="entry name" value="AMIDASES"/>
    <property type="match status" value="1"/>
</dbReference>
<evidence type="ECO:0000313" key="3">
    <source>
        <dbReference type="Proteomes" id="UP000721844"/>
    </source>
</evidence>
<protein>
    <submittedName>
        <fullName evidence="2">Amidase</fullName>
    </submittedName>
</protein>
<dbReference type="EMBL" id="JAESVA010000015">
    <property type="protein sequence ID" value="MCB8883628.1"/>
    <property type="molecule type" value="Genomic_DNA"/>
</dbReference>
<accession>A0A963Z869</accession>
<dbReference type="GO" id="GO:0003824">
    <property type="term" value="F:catalytic activity"/>
    <property type="evidence" value="ECO:0007669"/>
    <property type="project" value="InterPro"/>
</dbReference>
<dbReference type="NCBIfam" id="NF005565">
    <property type="entry name" value="PRK07235.1"/>
    <property type="match status" value="1"/>
</dbReference>
<name>A0A963Z869_9PROT</name>
<dbReference type="InterPro" id="IPR020556">
    <property type="entry name" value="Amidase_CS"/>
</dbReference>
<dbReference type="InterPro" id="IPR000120">
    <property type="entry name" value="Amidase"/>
</dbReference>
<dbReference type="RefSeq" id="WP_227310292.1">
    <property type="nucleotide sequence ID" value="NZ_JAESVA010000015.1"/>
</dbReference>
<proteinExistence type="predicted"/>
<dbReference type="PANTHER" id="PTHR11895:SF170">
    <property type="entry name" value="AMIDASE"/>
    <property type="match status" value="1"/>
</dbReference>
<gene>
    <name evidence="2" type="ORF">ACELLULO517_25490</name>
</gene>
<feature type="domain" description="Amidase" evidence="1">
    <location>
        <begin position="67"/>
        <end position="487"/>
    </location>
</feature>
<dbReference type="Gene3D" id="3.90.1300.10">
    <property type="entry name" value="Amidase signature (AS) domain"/>
    <property type="match status" value="1"/>
</dbReference>
<dbReference type="SUPFAM" id="SSF75304">
    <property type="entry name" value="Amidase signature (AS) enzymes"/>
    <property type="match status" value="1"/>
</dbReference>
<sequence>MTIKRPTPDQLSSIATGFGMSMTGEDIAFFGDLIEPTIKGYDLLQQMTDELPIVKYPRTPGYQPMGDENIYNAWYIKSEIKGAAAGALSGKSVVIKDNVYVAGVPMMNGASTLEGYMPEIDATIVTRILDAGGTIVGKAACEFMCFSACSHTGSRGAIHNPHRMGFSAGGSSSGSAALVAAGEVEMAIGCDQAGSIRMPSAMCGIYGMKPTYGLVPYTGIGGIEPTIDHTGPMTATVADNALLLEVIAGADGFDSRQHSPVVGNYREALGLGVKGLRIGVVREGFGHANSEAAVDDAVYRAGALFAKLGAIVEDVSIPMHQLGPVIWLPIGLEGSVNHMMKGNGFGTGYSGVYLSSFSDAHAAWRDRADELPDNIKMVMLLGEYFQKHYRGRFYNKAQNLVRRLRAAYDTALQNYDILLMPTVPTLAPPLPGQDASRKLKAERALDVVANTAPFDITHHPSMSAPCGMHDGLPIGMMLTAKHFDETAIYRAAHAFEQAYDWKSL</sequence>
<evidence type="ECO:0000313" key="2">
    <source>
        <dbReference type="EMBL" id="MCB8883628.1"/>
    </source>
</evidence>
<organism evidence="2 3">
    <name type="scientific">Acidisoma cellulosilyticum</name>
    <dbReference type="NCBI Taxonomy" id="2802395"/>
    <lineage>
        <taxon>Bacteria</taxon>
        <taxon>Pseudomonadati</taxon>
        <taxon>Pseudomonadota</taxon>
        <taxon>Alphaproteobacteria</taxon>
        <taxon>Acetobacterales</taxon>
        <taxon>Acidocellaceae</taxon>
        <taxon>Acidisoma</taxon>
    </lineage>
</organism>
<dbReference type="PANTHER" id="PTHR11895">
    <property type="entry name" value="TRANSAMIDASE"/>
    <property type="match status" value="1"/>
</dbReference>
<dbReference type="Pfam" id="PF01425">
    <property type="entry name" value="Amidase"/>
    <property type="match status" value="1"/>
</dbReference>
<dbReference type="Proteomes" id="UP000721844">
    <property type="component" value="Unassembled WGS sequence"/>
</dbReference>
<keyword evidence="3" id="KW-1185">Reference proteome</keyword>
<dbReference type="AlphaFoldDB" id="A0A963Z869"/>